<dbReference type="RefSeq" id="WP_147122525.1">
    <property type="nucleotide sequence ID" value="NZ_VOPY01000001.1"/>
</dbReference>
<dbReference type="GO" id="GO:0008657">
    <property type="term" value="F:DNA topoisomerase type II (double strand cut, ATP-hydrolyzing) inhibitor activity"/>
    <property type="evidence" value="ECO:0007669"/>
    <property type="project" value="UniProtKB-UniRule"/>
</dbReference>
<dbReference type="Gene3D" id="3.30.50.10">
    <property type="entry name" value="Erythroid Transcription Factor GATA-1, subunit A"/>
    <property type="match status" value="1"/>
</dbReference>
<dbReference type="InterPro" id="IPR005584">
    <property type="entry name" value="DNA_gyrase_inhibitor_YacG"/>
</dbReference>
<dbReference type="OrthoDB" id="9809663at2"/>
<keyword evidence="2 3" id="KW-0862">Zinc</keyword>
<feature type="binding site" evidence="3">
    <location>
        <position position="15"/>
    </location>
    <ligand>
        <name>Zn(2+)</name>
        <dbReference type="ChEBI" id="CHEBI:29105"/>
    </ligand>
</feature>
<feature type="binding site" evidence="3">
    <location>
        <position position="12"/>
    </location>
    <ligand>
        <name>Zn(2+)</name>
        <dbReference type="ChEBI" id="CHEBI:29105"/>
    </ligand>
</feature>
<keyword evidence="5" id="KW-1185">Reference proteome</keyword>
<comment type="function">
    <text evidence="3">Inhibits all the catalytic activities of DNA gyrase by preventing its interaction with DNA. Acts by binding directly to the C-terminal domain of GyrB, which probably disrupts DNA binding by the gyrase.</text>
</comment>
<organism evidence="4 5">
    <name type="scientific">Flavisphingopyxis soli</name>
    <dbReference type="NCBI Taxonomy" id="2601267"/>
    <lineage>
        <taxon>Bacteria</taxon>
        <taxon>Pseudomonadati</taxon>
        <taxon>Pseudomonadota</taxon>
        <taxon>Alphaproteobacteria</taxon>
        <taxon>Sphingomonadales</taxon>
        <taxon>Sphingopyxidaceae</taxon>
        <taxon>Flavisphingopyxis</taxon>
    </lineage>
</organism>
<comment type="similarity">
    <text evidence="3">Belongs to the DNA gyrase inhibitor YacG family.</text>
</comment>
<dbReference type="InterPro" id="IPR013088">
    <property type="entry name" value="Znf_NHR/GATA"/>
</dbReference>
<dbReference type="HAMAP" id="MF_00649">
    <property type="entry name" value="DNA_gyrase_inhibitor_YacG"/>
    <property type="match status" value="1"/>
</dbReference>
<dbReference type="PANTHER" id="PTHR36150:SF1">
    <property type="entry name" value="DNA GYRASE INHIBITOR YACG"/>
    <property type="match status" value="1"/>
</dbReference>
<dbReference type="Pfam" id="PF03884">
    <property type="entry name" value="YacG"/>
    <property type="match status" value="1"/>
</dbReference>
<sequence length="64" mass="7233">MSNETRAALGKCPICKQPAQAEFRPFCSRGCRDRDLMQWFGEGYALPGAHPAELDDEPEEKDDF</sequence>
<gene>
    <name evidence="3 4" type="primary">yacG</name>
    <name evidence="4" type="ORF">FSZ31_03195</name>
</gene>
<dbReference type="GO" id="GO:0008270">
    <property type="term" value="F:zinc ion binding"/>
    <property type="evidence" value="ECO:0007669"/>
    <property type="project" value="UniProtKB-UniRule"/>
</dbReference>
<evidence type="ECO:0000256" key="2">
    <source>
        <dbReference type="ARBA" id="ARBA00022833"/>
    </source>
</evidence>
<dbReference type="PANTHER" id="PTHR36150">
    <property type="entry name" value="DNA GYRASE INHIBITOR YACG"/>
    <property type="match status" value="1"/>
</dbReference>
<comment type="subunit">
    <text evidence="3">Interacts with GyrB.</text>
</comment>
<reference evidence="4 5" key="1">
    <citation type="submission" date="2019-08" db="EMBL/GenBank/DDBJ databases">
        <title>Sphingorhabdus soil sp. nov., isolated from arctic soil.</title>
        <authorList>
            <person name="Liu Y."/>
        </authorList>
    </citation>
    <scope>NUCLEOTIDE SEQUENCE [LARGE SCALE GENOMIC DNA]</scope>
    <source>
        <strain evidence="4 5">D-2Q-5-6</strain>
    </source>
</reference>
<dbReference type="SUPFAM" id="SSF57716">
    <property type="entry name" value="Glucocorticoid receptor-like (DNA-binding domain)"/>
    <property type="match status" value="1"/>
</dbReference>
<evidence type="ECO:0000313" key="4">
    <source>
        <dbReference type="EMBL" id="TXC74427.1"/>
    </source>
</evidence>
<comment type="cofactor">
    <cofactor evidence="3">
        <name>Zn(2+)</name>
        <dbReference type="ChEBI" id="CHEBI:29105"/>
    </cofactor>
    <text evidence="3">Binds 1 zinc ion.</text>
</comment>
<evidence type="ECO:0000313" key="5">
    <source>
        <dbReference type="Proteomes" id="UP000321129"/>
    </source>
</evidence>
<accession>A0A5C6UN05</accession>
<dbReference type="GO" id="GO:0006355">
    <property type="term" value="P:regulation of DNA-templated transcription"/>
    <property type="evidence" value="ECO:0007669"/>
    <property type="project" value="InterPro"/>
</dbReference>
<proteinExistence type="inferred from homology"/>
<dbReference type="AlphaFoldDB" id="A0A5C6UN05"/>
<protein>
    <recommendedName>
        <fullName evidence="3">DNA gyrase inhibitor YacG</fullName>
    </recommendedName>
</protein>
<evidence type="ECO:0000256" key="1">
    <source>
        <dbReference type="ARBA" id="ARBA00022723"/>
    </source>
</evidence>
<comment type="caution">
    <text evidence="4">The sequence shown here is derived from an EMBL/GenBank/DDBJ whole genome shotgun (WGS) entry which is preliminary data.</text>
</comment>
<dbReference type="EMBL" id="VOPY01000001">
    <property type="protein sequence ID" value="TXC74427.1"/>
    <property type="molecule type" value="Genomic_DNA"/>
</dbReference>
<feature type="binding site" evidence="3">
    <location>
        <position position="31"/>
    </location>
    <ligand>
        <name>Zn(2+)</name>
        <dbReference type="ChEBI" id="CHEBI:29105"/>
    </ligand>
</feature>
<evidence type="ECO:0000256" key="3">
    <source>
        <dbReference type="HAMAP-Rule" id="MF_00649"/>
    </source>
</evidence>
<keyword evidence="1 3" id="KW-0479">Metal-binding</keyword>
<name>A0A5C6UN05_9SPHN</name>
<feature type="binding site" evidence="3">
    <location>
        <position position="27"/>
    </location>
    <ligand>
        <name>Zn(2+)</name>
        <dbReference type="ChEBI" id="CHEBI:29105"/>
    </ligand>
</feature>
<dbReference type="Proteomes" id="UP000321129">
    <property type="component" value="Unassembled WGS sequence"/>
</dbReference>